<comment type="similarity">
    <text evidence="15">Belongs to the TRAFAC class TrmE-Era-EngA-EngB-Septin-like GTPase superfamily. FeoB GTPase (TC 9.A.8) family.</text>
</comment>
<keyword evidence="3" id="KW-1003">Cell membrane</keyword>
<sequence>MKRLALVGMPNTGKSTFFNRLTGASARVGNWPGVTVDLYAAKILLGESMVEVVDLPGLYDLHGYSGDEQVVRRFLESQPVDALAVVLNAGQIEHQLPLALQLTHLGLPLVVLLNMSDEARAMGLSIDAEGLAAGLGCRVIAVSAKYGHGYGVAREALREALANPAPRPSLEELHSRLGGDDAVVEQADALLADTVVRPRQMAPNLSARIDRLALHPLWGIPLFIAALLGMFQLVYTLGAPLQDAVAWCLDGIRTLLLEPLAGWLPAPLYGLLVEGAWDGLATVASFVPVIVLFFLAMALIEDSGYLSRIAFLTDALMSRLGLDGRGFVMLLMGFGCNVPALMGTRVMRERRLRWLTMLIIPLSLCSARLQVFVFLTTALFTPHQAPWVLAALYLVSFVAAFVTAWLGGRVAPCHEPFVLELPPYRLPTLRQIALRSWQEVHHFLMRATRFIVIGVTLVWVLTHYPHDAVAGGPATLAGMFGQWMEPLLAPLGIDQTMAVVLLFGFVAKEIVLGALAVLVGADGDALTQLVGTRMDAVQGFSLMLFVLLYTPCLSTVATLKSETRSLAFTTVAVVWPLLLAWGASFAFYQGARLLGF</sequence>
<feature type="binding site" evidence="13">
    <location>
        <begin position="33"/>
        <end position="37"/>
    </location>
    <ligand>
        <name>GTP</name>
        <dbReference type="ChEBI" id="CHEBI:37565"/>
        <label>1</label>
    </ligand>
</feature>
<feature type="binding site" evidence="13">
    <location>
        <begin position="8"/>
        <end position="15"/>
    </location>
    <ligand>
        <name>GTP</name>
        <dbReference type="ChEBI" id="CHEBI:37565"/>
        <label>1</label>
    </ligand>
</feature>
<organism evidence="17 18">
    <name type="scientific">Plasticicumulans acidivorans</name>
    <dbReference type="NCBI Taxonomy" id="886464"/>
    <lineage>
        <taxon>Bacteria</taxon>
        <taxon>Pseudomonadati</taxon>
        <taxon>Pseudomonadota</taxon>
        <taxon>Gammaproteobacteria</taxon>
        <taxon>Candidatus Competibacteraceae</taxon>
        <taxon>Plasticicumulans</taxon>
    </lineage>
</organism>
<feature type="transmembrane region" description="Helical" evidence="15">
    <location>
        <begin position="387"/>
        <end position="407"/>
    </location>
</feature>
<dbReference type="AlphaFoldDB" id="A0A317MTC3"/>
<keyword evidence="2 15" id="KW-0813">Transport</keyword>
<dbReference type="InterPro" id="IPR003373">
    <property type="entry name" value="Fe2_transport_prot-B"/>
</dbReference>
<evidence type="ECO:0000256" key="8">
    <source>
        <dbReference type="ARBA" id="ARBA00023004"/>
    </source>
</evidence>
<evidence type="ECO:0000256" key="4">
    <source>
        <dbReference type="ARBA" id="ARBA00022496"/>
    </source>
</evidence>
<feature type="binding site" evidence="13">
    <location>
        <begin position="54"/>
        <end position="57"/>
    </location>
    <ligand>
        <name>GTP</name>
        <dbReference type="ChEBI" id="CHEBI:37565"/>
        <label>1</label>
    </ligand>
</feature>
<comment type="subcellular location">
    <subcellularLocation>
        <location evidence="15">Cell inner membrane</location>
        <topology evidence="15">Multi-pass membrane protein</topology>
    </subcellularLocation>
    <subcellularLocation>
        <location evidence="1">Cell membrane</location>
        <topology evidence="1">Multi-pass membrane protein</topology>
    </subcellularLocation>
</comment>
<protein>
    <recommendedName>
        <fullName evidence="12 15">Ferrous iron transport protein B</fullName>
    </recommendedName>
</protein>
<evidence type="ECO:0000313" key="17">
    <source>
        <dbReference type="EMBL" id="PWV60677.1"/>
    </source>
</evidence>
<dbReference type="PANTHER" id="PTHR43185">
    <property type="entry name" value="FERROUS IRON TRANSPORT PROTEIN B"/>
    <property type="match status" value="1"/>
</dbReference>
<dbReference type="SUPFAM" id="SSF52540">
    <property type="entry name" value="P-loop containing nucleoside triphosphate hydrolases"/>
    <property type="match status" value="1"/>
</dbReference>
<dbReference type="InterPro" id="IPR030389">
    <property type="entry name" value="G_FEOB_dom"/>
</dbReference>
<dbReference type="InterPro" id="IPR011640">
    <property type="entry name" value="Fe2_transport_prot_B_C"/>
</dbReference>
<evidence type="ECO:0000256" key="13">
    <source>
        <dbReference type="PIRSR" id="PIRSR603373-1"/>
    </source>
</evidence>
<keyword evidence="11 15" id="KW-0472">Membrane</keyword>
<dbReference type="GO" id="GO:0005886">
    <property type="term" value="C:plasma membrane"/>
    <property type="evidence" value="ECO:0007669"/>
    <property type="project" value="UniProtKB-SubCell"/>
</dbReference>
<keyword evidence="18" id="KW-1185">Reference proteome</keyword>
<evidence type="ECO:0000256" key="1">
    <source>
        <dbReference type="ARBA" id="ARBA00004651"/>
    </source>
</evidence>
<feature type="transmembrane region" description="Helical" evidence="15">
    <location>
        <begin position="496"/>
        <end position="519"/>
    </location>
</feature>
<evidence type="ECO:0000256" key="14">
    <source>
        <dbReference type="PIRSR" id="PIRSR603373-2"/>
    </source>
</evidence>
<dbReference type="RefSeq" id="WP_110019153.1">
    <property type="nucleotide sequence ID" value="NZ_QGTJ01000007.1"/>
</dbReference>
<evidence type="ECO:0000256" key="2">
    <source>
        <dbReference type="ARBA" id="ARBA00022448"/>
    </source>
</evidence>
<dbReference type="NCBIfam" id="TIGR00437">
    <property type="entry name" value="feoB"/>
    <property type="match status" value="1"/>
</dbReference>
<accession>A0A317MTC3</accession>
<dbReference type="PANTHER" id="PTHR43185:SF1">
    <property type="entry name" value="FE(2+) TRANSPORTER FEOB"/>
    <property type="match status" value="1"/>
</dbReference>
<evidence type="ECO:0000256" key="3">
    <source>
        <dbReference type="ARBA" id="ARBA00022475"/>
    </source>
</evidence>
<keyword evidence="8 15" id="KW-0408">Iron</keyword>
<dbReference type="PRINTS" id="PR00326">
    <property type="entry name" value="GTP1OBG"/>
</dbReference>
<dbReference type="Pfam" id="PF07664">
    <property type="entry name" value="FeoB_C"/>
    <property type="match status" value="1"/>
</dbReference>
<keyword evidence="4 15" id="KW-0410">Iron transport</keyword>
<evidence type="ECO:0000259" key="16">
    <source>
        <dbReference type="PROSITE" id="PS51711"/>
    </source>
</evidence>
<feature type="binding site" evidence="14">
    <location>
        <position position="19"/>
    </location>
    <ligand>
        <name>Mg(2+)</name>
        <dbReference type="ChEBI" id="CHEBI:18420"/>
        <label>2</label>
    </ligand>
</feature>
<keyword evidence="10 13" id="KW-0342">GTP-binding</keyword>
<evidence type="ECO:0000256" key="10">
    <source>
        <dbReference type="ARBA" id="ARBA00023134"/>
    </source>
</evidence>
<evidence type="ECO:0000256" key="9">
    <source>
        <dbReference type="ARBA" id="ARBA00023065"/>
    </source>
</evidence>
<dbReference type="OrthoDB" id="9809127at2"/>
<dbReference type="InterPro" id="IPR011642">
    <property type="entry name" value="Gate_dom"/>
</dbReference>
<evidence type="ECO:0000256" key="11">
    <source>
        <dbReference type="ARBA" id="ARBA00023136"/>
    </source>
</evidence>
<dbReference type="Proteomes" id="UP000246569">
    <property type="component" value="Unassembled WGS sequence"/>
</dbReference>
<name>A0A317MTC3_9GAMM</name>
<gene>
    <name evidence="17" type="ORF">C7443_107252</name>
</gene>
<evidence type="ECO:0000256" key="6">
    <source>
        <dbReference type="ARBA" id="ARBA00022741"/>
    </source>
</evidence>
<dbReference type="EMBL" id="QGTJ01000007">
    <property type="protein sequence ID" value="PWV60677.1"/>
    <property type="molecule type" value="Genomic_DNA"/>
</dbReference>
<dbReference type="CDD" id="cd01879">
    <property type="entry name" value="FeoB"/>
    <property type="match status" value="1"/>
</dbReference>
<reference evidence="17 18" key="1">
    <citation type="submission" date="2018-05" db="EMBL/GenBank/DDBJ databases">
        <title>Genomic Encyclopedia of Type Strains, Phase IV (KMG-IV): sequencing the most valuable type-strain genomes for metagenomic binning, comparative biology and taxonomic classification.</title>
        <authorList>
            <person name="Goeker M."/>
        </authorList>
    </citation>
    <scope>NUCLEOTIDE SEQUENCE [LARGE SCALE GENOMIC DNA]</scope>
    <source>
        <strain evidence="17 18">DSM 23606</strain>
    </source>
</reference>
<dbReference type="InterPro" id="IPR006073">
    <property type="entry name" value="GTP-bd"/>
</dbReference>
<evidence type="ECO:0000256" key="15">
    <source>
        <dbReference type="RuleBase" id="RU362098"/>
    </source>
</evidence>
<dbReference type="GO" id="GO:0046872">
    <property type="term" value="F:metal ion binding"/>
    <property type="evidence" value="ECO:0007669"/>
    <property type="project" value="UniProtKB-KW"/>
</dbReference>
<proteinExistence type="inferred from homology"/>
<comment type="caution">
    <text evidence="17">The sequence shown here is derived from an EMBL/GenBank/DDBJ whole genome shotgun (WGS) entry which is preliminary data.</text>
</comment>
<feature type="transmembrane region" description="Helical" evidence="15">
    <location>
        <begin position="354"/>
        <end position="375"/>
    </location>
</feature>
<dbReference type="PROSITE" id="PS51711">
    <property type="entry name" value="G_FEOB"/>
    <property type="match status" value="1"/>
</dbReference>
<feature type="transmembrane region" description="Helical" evidence="15">
    <location>
        <begin position="320"/>
        <end position="342"/>
    </location>
</feature>
<feature type="transmembrane region" description="Helical" evidence="15">
    <location>
        <begin position="217"/>
        <end position="235"/>
    </location>
</feature>
<keyword evidence="14" id="KW-0460">Magnesium</keyword>
<feature type="transmembrane region" description="Helical" evidence="15">
    <location>
        <begin position="280"/>
        <end position="300"/>
    </location>
</feature>
<feature type="transmembrane region" description="Helical" evidence="15">
    <location>
        <begin position="539"/>
        <end position="559"/>
    </location>
</feature>
<keyword evidence="14" id="KW-0479">Metal-binding</keyword>
<feature type="transmembrane region" description="Helical" evidence="15">
    <location>
        <begin position="566"/>
        <end position="588"/>
    </location>
</feature>
<dbReference type="Pfam" id="PF07670">
    <property type="entry name" value="Gate"/>
    <property type="match status" value="2"/>
</dbReference>
<feature type="binding site" evidence="13">
    <location>
        <begin position="114"/>
        <end position="117"/>
    </location>
    <ligand>
        <name>GTP</name>
        <dbReference type="ChEBI" id="CHEBI:37565"/>
        <label>1</label>
    </ligand>
</feature>
<evidence type="ECO:0000256" key="12">
    <source>
        <dbReference type="NCBIfam" id="TIGR00437"/>
    </source>
</evidence>
<feature type="domain" description="FeoB-type G" evidence="16">
    <location>
        <begin position="1"/>
        <end position="167"/>
    </location>
</feature>
<dbReference type="GO" id="GO:0015093">
    <property type="term" value="F:ferrous iron transmembrane transporter activity"/>
    <property type="evidence" value="ECO:0007669"/>
    <property type="project" value="UniProtKB-UniRule"/>
</dbReference>
<keyword evidence="5 15" id="KW-0812">Transmembrane</keyword>
<feature type="binding site" evidence="14">
    <location>
        <position position="22"/>
    </location>
    <ligand>
        <name>Mg(2+)</name>
        <dbReference type="ChEBI" id="CHEBI:18420"/>
        <label>1</label>
    </ligand>
</feature>
<comment type="function">
    <text evidence="15">Probable transporter of a GTP-driven Fe(2+) uptake system.</text>
</comment>
<dbReference type="InterPro" id="IPR027417">
    <property type="entry name" value="P-loop_NTPase"/>
</dbReference>
<evidence type="ECO:0000256" key="5">
    <source>
        <dbReference type="ARBA" id="ARBA00022692"/>
    </source>
</evidence>
<feature type="transmembrane region" description="Helical" evidence="15">
    <location>
        <begin position="255"/>
        <end position="273"/>
    </location>
</feature>
<keyword evidence="6 13" id="KW-0547">Nucleotide-binding</keyword>
<keyword evidence="9" id="KW-0406">Ion transport</keyword>
<keyword evidence="7 15" id="KW-1133">Transmembrane helix</keyword>
<dbReference type="Gene3D" id="3.40.50.300">
    <property type="entry name" value="P-loop containing nucleotide triphosphate hydrolases"/>
    <property type="match status" value="1"/>
</dbReference>
<evidence type="ECO:0000256" key="7">
    <source>
        <dbReference type="ARBA" id="ARBA00022989"/>
    </source>
</evidence>
<dbReference type="GO" id="GO:0005525">
    <property type="term" value="F:GTP binding"/>
    <property type="evidence" value="ECO:0007669"/>
    <property type="project" value="UniProtKB-KW"/>
</dbReference>
<feature type="binding site" evidence="14">
    <location>
        <position position="23"/>
    </location>
    <ligand>
        <name>Mg(2+)</name>
        <dbReference type="ChEBI" id="CHEBI:18420"/>
        <label>2</label>
    </ligand>
</feature>
<evidence type="ECO:0000313" key="18">
    <source>
        <dbReference type="Proteomes" id="UP000246569"/>
    </source>
</evidence>
<dbReference type="InterPro" id="IPR050860">
    <property type="entry name" value="FeoB_GTPase"/>
</dbReference>
<dbReference type="Pfam" id="PF02421">
    <property type="entry name" value="FeoB_N"/>
    <property type="match status" value="1"/>
</dbReference>